<evidence type="ECO:0000313" key="5">
    <source>
        <dbReference type="EMBL" id="CUU71726.1"/>
    </source>
</evidence>
<dbReference type="Pfam" id="PF13588">
    <property type="entry name" value="HSDR_N_2"/>
    <property type="match status" value="1"/>
</dbReference>
<proteinExistence type="inferred from homology"/>
<sequence>MLEVKYNGDKIYSHIRNKDLVATPEELVRQEFVCKLVNFYGYELAQMAEELKTKDGKGSCRADIVIWQTKEDKVKAKPPFIIVECKAYNIRIGQRDYEQGESYARYTNAPFFITHNNHETRFWRIIKEKMPGYRQEITDIPKNNANDKEIEKLKNDLVVFKEDEFASLLHKCHNIIRDNDKLDPAAAFDEIAKILFMKVYVERVILKSGGTNVFNINYLEEQLAISKSSPLMAGRINSMSEYISSLFDETKKNFAKDQIFTQNEQINLKEPTIKKIISELEIYNLSKTSADIKGIAFERFLGRTFRGEIGQFFTPRSIVEFMIDAIDPLENEIICDPASGSGGFLIRSFSHIRELIQKDIIKQYENYKKALLPNCDDEAFEIDNIPADIAKKLQDKYNELQKELQNDENSKGTRLFNLSNDCIFGTDANDRMARTSKMNMIMHGDGHGGIHHHEGLLNINGIFENRFDIILTNPPFGSQVRAENLIEEKEAQTRFINEKIVAKEGFEEYISEYYEKYGKETYQNAQRQILDNIGKPLASIFTLKPNMTSDKTEHLFINRALDLLKPGGRLGMVLPEGVFNTPNASYVRSFVEGRAFIRGIISLPNETFTSSKTSVKCSILFAQKFTDNEQNEWNSKLEFHQKEQEKLHKIDIDNLEKIINYKKQKGQDPLYNNEDKKIAKIKLKALQDEIKNQAWQDTKADFNYPIFMAQADNVGITSTGETGENVANELKDNGDEKGIATLFKEFLKEYKIAWNSSFTTFEGGEND</sequence>
<dbReference type="PROSITE" id="PS00092">
    <property type="entry name" value="N6_MTASE"/>
    <property type="match status" value="1"/>
</dbReference>
<dbReference type="InterPro" id="IPR052916">
    <property type="entry name" value="Type-I_RE_MTase_Subunit"/>
</dbReference>
<dbReference type="RefSeq" id="WP_059431636.1">
    <property type="nucleotide sequence ID" value="NZ_FAUU01000003.1"/>
</dbReference>
<evidence type="ECO:0000259" key="4">
    <source>
        <dbReference type="Pfam" id="PF13588"/>
    </source>
</evidence>
<organism evidence="5 6">
    <name type="scientific">Campylobacter hyointestinalis subsp. hyointestinalis</name>
    <dbReference type="NCBI Taxonomy" id="91352"/>
    <lineage>
        <taxon>Bacteria</taxon>
        <taxon>Pseudomonadati</taxon>
        <taxon>Campylobacterota</taxon>
        <taxon>Epsilonproteobacteria</taxon>
        <taxon>Campylobacterales</taxon>
        <taxon>Campylobacteraceae</taxon>
        <taxon>Campylobacter</taxon>
    </lineage>
</organism>
<comment type="caution">
    <text evidence="5">The sequence shown here is derived from an EMBL/GenBank/DDBJ whole genome shotgun (WGS) entry which is preliminary data.</text>
</comment>
<evidence type="ECO:0000256" key="1">
    <source>
        <dbReference type="ARBA" id="ARBA00006594"/>
    </source>
</evidence>
<dbReference type="InterPro" id="IPR029464">
    <property type="entry name" value="HSDR_N"/>
</dbReference>
<dbReference type="InterPro" id="IPR029063">
    <property type="entry name" value="SAM-dependent_MTases_sf"/>
</dbReference>
<comment type="similarity">
    <text evidence="1">Belongs to the N(4)/N(6)-methyltransferase family.</text>
</comment>
<dbReference type="Gene3D" id="3.40.50.150">
    <property type="entry name" value="Vaccinia Virus protein VP39"/>
    <property type="match status" value="1"/>
</dbReference>
<feature type="domain" description="DNA methylase adenine-specific" evidence="3">
    <location>
        <begin position="421"/>
        <end position="518"/>
    </location>
</feature>
<dbReference type="PANTHER" id="PTHR42998:SF1">
    <property type="entry name" value="TYPE I RESTRICTION ENZYME HINDI METHYLASE SUBUNIT"/>
    <property type="match status" value="1"/>
</dbReference>
<dbReference type="GO" id="GO:0009307">
    <property type="term" value="P:DNA restriction-modification system"/>
    <property type="evidence" value="ECO:0007669"/>
    <property type="project" value="UniProtKB-KW"/>
</dbReference>
<evidence type="ECO:0000256" key="2">
    <source>
        <dbReference type="ARBA" id="ARBA00022747"/>
    </source>
</evidence>
<dbReference type="PANTHER" id="PTHR42998">
    <property type="entry name" value="TYPE I RESTRICTION ENZYME HINDVIIP M PROTEIN-RELATED"/>
    <property type="match status" value="1"/>
</dbReference>
<accession>A0A0S4RC67</accession>
<dbReference type="GO" id="GO:0008170">
    <property type="term" value="F:N-methyltransferase activity"/>
    <property type="evidence" value="ECO:0007669"/>
    <property type="project" value="InterPro"/>
</dbReference>
<feature type="domain" description="DNA methylase adenine-specific" evidence="3">
    <location>
        <begin position="290"/>
        <end position="355"/>
    </location>
</feature>
<dbReference type="InterPro" id="IPR003356">
    <property type="entry name" value="DNA_methylase_A-5"/>
</dbReference>
<dbReference type="GO" id="GO:0003677">
    <property type="term" value="F:DNA binding"/>
    <property type="evidence" value="ECO:0007669"/>
    <property type="project" value="InterPro"/>
</dbReference>
<dbReference type="GO" id="GO:0032259">
    <property type="term" value="P:methylation"/>
    <property type="evidence" value="ECO:0007669"/>
    <property type="project" value="UniProtKB-KW"/>
</dbReference>
<evidence type="ECO:0000313" key="6">
    <source>
        <dbReference type="Proteomes" id="UP000052237"/>
    </source>
</evidence>
<dbReference type="EC" id="2.1.1.72" evidence="5"/>
<keyword evidence="5" id="KW-0808">Transferase</keyword>
<dbReference type="Pfam" id="PF02384">
    <property type="entry name" value="N6_Mtase"/>
    <property type="match status" value="3"/>
</dbReference>
<keyword evidence="5" id="KW-0489">Methyltransferase</keyword>
<feature type="domain" description="Type I restriction enzyme R protein N-terminal" evidence="4">
    <location>
        <begin position="24"/>
        <end position="141"/>
    </location>
</feature>
<feature type="domain" description="DNA methylase adenine-specific" evidence="3">
    <location>
        <begin position="549"/>
        <end position="693"/>
    </location>
</feature>
<dbReference type="SUPFAM" id="SSF53335">
    <property type="entry name" value="S-adenosyl-L-methionine-dependent methyltransferases"/>
    <property type="match status" value="1"/>
</dbReference>
<dbReference type="InterPro" id="IPR002052">
    <property type="entry name" value="DNA_methylase_N6_adenine_CS"/>
</dbReference>
<keyword evidence="6" id="KW-1185">Reference proteome</keyword>
<protein>
    <submittedName>
        <fullName evidence="5">Type I restriction-modification enzyme M subunit</fullName>
        <ecNumber evidence="5">2.1.1.72</ecNumber>
    </submittedName>
</protein>
<dbReference type="Proteomes" id="UP000052237">
    <property type="component" value="Unassembled WGS sequence"/>
</dbReference>
<name>A0A0S4RC67_CAMHY</name>
<dbReference type="GO" id="GO:0009007">
    <property type="term" value="F:site-specific DNA-methyltransferase (adenine-specific) activity"/>
    <property type="evidence" value="ECO:0007669"/>
    <property type="project" value="UniProtKB-EC"/>
</dbReference>
<dbReference type="EMBL" id="FAVB01000001">
    <property type="protein sequence ID" value="CUU71726.1"/>
    <property type="molecule type" value="Genomic_DNA"/>
</dbReference>
<evidence type="ECO:0000259" key="3">
    <source>
        <dbReference type="Pfam" id="PF02384"/>
    </source>
</evidence>
<gene>
    <name evidence="5" type="ORF">ERS686654_00363</name>
</gene>
<dbReference type="AlphaFoldDB" id="A0A0S4RC67"/>
<reference evidence="5 6" key="1">
    <citation type="submission" date="2015-11" db="EMBL/GenBank/DDBJ databases">
        <authorList>
            <consortium name="Pathogen Informatics"/>
        </authorList>
    </citation>
    <scope>NUCLEOTIDE SEQUENCE [LARGE SCALE GENOMIC DNA]</scope>
    <source>
        <strain evidence="5 6">006A-0059</strain>
    </source>
</reference>
<dbReference type="PRINTS" id="PR00507">
    <property type="entry name" value="N12N6MTFRASE"/>
</dbReference>
<keyword evidence="2" id="KW-0680">Restriction system</keyword>